<dbReference type="STRING" id="41431.PCC8801_4002"/>
<keyword evidence="4 7" id="KW-1133">Transmembrane helix</keyword>
<proteinExistence type="inferred from homology"/>
<evidence type="ECO:0000256" key="3">
    <source>
        <dbReference type="ARBA" id="ARBA00022692"/>
    </source>
</evidence>
<evidence type="ECO:0000256" key="2">
    <source>
        <dbReference type="ARBA" id="ARBA00022475"/>
    </source>
</evidence>
<feature type="transmembrane region" description="Helical" evidence="7">
    <location>
        <begin position="21"/>
        <end position="42"/>
    </location>
</feature>
<accession>B7K5B5</accession>
<feature type="transmembrane region" description="Helical" evidence="7">
    <location>
        <begin position="368"/>
        <end position="388"/>
    </location>
</feature>
<dbReference type="PANTHER" id="PTHR30572:SF4">
    <property type="entry name" value="ABC TRANSPORTER PERMEASE YTRF"/>
    <property type="match status" value="1"/>
</dbReference>
<keyword evidence="2" id="KW-1003">Cell membrane</keyword>
<dbReference type="eggNOG" id="COG0577">
    <property type="taxonomic scope" value="Bacteria"/>
</dbReference>
<keyword evidence="3 7" id="KW-0812">Transmembrane</keyword>
<dbReference type="AlphaFoldDB" id="B7K5B5"/>
<feature type="domain" description="ABC3 transporter permease C-terminal" evidence="8">
    <location>
        <begin position="285"/>
        <end position="398"/>
    </location>
</feature>
<comment type="subcellular location">
    <subcellularLocation>
        <location evidence="1">Cell membrane</location>
        <topology evidence="1">Multi-pass membrane protein</topology>
    </subcellularLocation>
</comment>
<dbReference type="HOGENOM" id="CLU_000604_8_0_3"/>
<evidence type="ECO:0000313" key="11">
    <source>
        <dbReference type="Proteomes" id="UP000008204"/>
    </source>
</evidence>
<evidence type="ECO:0000256" key="1">
    <source>
        <dbReference type="ARBA" id="ARBA00004651"/>
    </source>
</evidence>
<feature type="transmembrane region" description="Helical" evidence="7">
    <location>
        <begin position="327"/>
        <end position="356"/>
    </location>
</feature>
<evidence type="ECO:0000313" key="10">
    <source>
        <dbReference type="EMBL" id="ACK67941.1"/>
    </source>
</evidence>
<feature type="transmembrane region" description="Helical" evidence="7">
    <location>
        <begin position="282"/>
        <end position="306"/>
    </location>
</feature>
<sequence length="405" mass="43128">MDIHDHLKMALAALMANKLRSSLTMLGITIGNASVIAMVAIGQGTQKLAAEQFESLGPNVLFVSLGSERVRRDLSSKMKPLLLDDAEAIAKLIPSVSDVSPEIHLSDLITYRDQLFKNGIVGASPDYLLVRNYQLAQGRFINKIDLRRTNRVVVLGAEIAQRLFPKQDPIGQQIRIKNLTFEVIGTLAPKGALFDSNQDNKVIVPLTTAENQLRGQTSPHGIPLTLIAMLAQDQETVPSAEFQVKNLMRLRHPLASEDDINIYSQNALLESASKTNAGLTRMLAAIASISLLVGGIGVMNIMLVSVTERTQEIGLRKALGAQESDILGQFLIEAVLLATLGGAIGVSVGIGGTIIASSVSSLVTSISPVSIIAAITVSGGIGLFFGVFPAKQAAKLDPIIALRSS</sequence>
<dbReference type="Pfam" id="PF02687">
    <property type="entry name" value="FtsX"/>
    <property type="match status" value="1"/>
</dbReference>
<dbReference type="Pfam" id="PF12704">
    <property type="entry name" value="MacB_PCD"/>
    <property type="match status" value="1"/>
</dbReference>
<evidence type="ECO:0000256" key="4">
    <source>
        <dbReference type="ARBA" id="ARBA00022989"/>
    </source>
</evidence>
<dbReference type="InterPro" id="IPR025857">
    <property type="entry name" value="MacB_PCD"/>
</dbReference>
<evidence type="ECO:0000259" key="9">
    <source>
        <dbReference type="Pfam" id="PF12704"/>
    </source>
</evidence>
<dbReference type="InterPro" id="IPR003838">
    <property type="entry name" value="ABC3_permease_C"/>
</dbReference>
<dbReference type="KEGG" id="cyp:PCC8801_4002"/>
<name>B7K5B5_RIPO1</name>
<evidence type="ECO:0000256" key="5">
    <source>
        <dbReference type="ARBA" id="ARBA00023136"/>
    </source>
</evidence>
<evidence type="ECO:0000259" key="8">
    <source>
        <dbReference type="Pfam" id="PF02687"/>
    </source>
</evidence>
<evidence type="ECO:0008006" key="12">
    <source>
        <dbReference type="Google" id="ProtNLM"/>
    </source>
</evidence>
<protein>
    <recommendedName>
        <fullName evidence="12">ABC3 transporter permease protein domain-containing protein</fullName>
    </recommendedName>
</protein>
<dbReference type="InterPro" id="IPR050250">
    <property type="entry name" value="Macrolide_Exporter_MacB"/>
</dbReference>
<dbReference type="GO" id="GO:0005886">
    <property type="term" value="C:plasma membrane"/>
    <property type="evidence" value="ECO:0007669"/>
    <property type="project" value="UniProtKB-SubCell"/>
</dbReference>
<keyword evidence="5 7" id="KW-0472">Membrane</keyword>
<evidence type="ECO:0000256" key="6">
    <source>
        <dbReference type="ARBA" id="ARBA00038076"/>
    </source>
</evidence>
<evidence type="ECO:0000256" key="7">
    <source>
        <dbReference type="SAM" id="Phobius"/>
    </source>
</evidence>
<reference evidence="11" key="1">
    <citation type="journal article" date="2011" name="MBio">
        <title>Novel metabolic attributes of the genus Cyanothece, comprising a group of unicellular nitrogen-fixing Cyanobacteria.</title>
        <authorList>
            <person name="Bandyopadhyay A."/>
            <person name="Elvitigala T."/>
            <person name="Welsh E."/>
            <person name="Stockel J."/>
            <person name="Liberton M."/>
            <person name="Min H."/>
            <person name="Sherman L.A."/>
            <person name="Pakrasi H.B."/>
        </authorList>
    </citation>
    <scope>NUCLEOTIDE SEQUENCE [LARGE SCALE GENOMIC DNA]</scope>
    <source>
        <strain evidence="11">PCC 8801</strain>
    </source>
</reference>
<dbReference type="RefSeq" id="WP_012597195.1">
    <property type="nucleotide sequence ID" value="NC_011726.1"/>
</dbReference>
<gene>
    <name evidence="10" type="ordered locus">PCC8801_4002</name>
</gene>
<dbReference type="EMBL" id="CP001287">
    <property type="protein sequence ID" value="ACK67941.1"/>
    <property type="molecule type" value="Genomic_DNA"/>
</dbReference>
<keyword evidence="11" id="KW-1185">Reference proteome</keyword>
<dbReference type="OrthoDB" id="9770099at2"/>
<dbReference type="GO" id="GO:0022857">
    <property type="term" value="F:transmembrane transporter activity"/>
    <property type="evidence" value="ECO:0007669"/>
    <property type="project" value="TreeGrafter"/>
</dbReference>
<comment type="similarity">
    <text evidence="6">Belongs to the ABC-4 integral membrane protein family.</text>
</comment>
<dbReference type="Proteomes" id="UP000008204">
    <property type="component" value="Chromosome"/>
</dbReference>
<dbReference type="PANTHER" id="PTHR30572">
    <property type="entry name" value="MEMBRANE COMPONENT OF TRANSPORTER-RELATED"/>
    <property type="match status" value="1"/>
</dbReference>
<feature type="domain" description="MacB-like periplasmic core" evidence="9">
    <location>
        <begin position="21"/>
        <end position="246"/>
    </location>
</feature>
<organism evidence="10 11">
    <name type="scientific">Rippkaea orientalis (strain PCC 8801 / RF-1)</name>
    <name type="common">Cyanothece sp. (strain PCC 8801)</name>
    <dbReference type="NCBI Taxonomy" id="41431"/>
    <lineage>
        <taxon>Bacteria</taxon>
        <taxon>Bacillati</taxon>
        <taxon>Cyanobacteriota</taxon>
        <taxon>Cyanophyceae</taxon>
        <taxon>Oscillatoriophycideae</taxon>
        <taxon>Chroococcales</taxon>
        <taxon>Aphanothecaceae</taxon>
        <taxon>Rippkaea</taxon>
        <taxon>Rippkaea orientalis</taxon>
    </lineage>
</organism>